<sequence>MSLLHYLPNFITENNYLIIKIIKLIKQFKQYDQVYREEKFNQQIVLLTKNFSYANDELPITLIAYYDDELLMRPFQGEIKYEITKSTSVEEIKNFIDEDLQQRIYSQFQLIPDYQSYLMFNNQSKYKFKLKNRRIKNQTVYELENDTNLLYAIKELIKDTPPQQDTQLVLRFEIDLSPLKEVILQQQSQQINTNIMNMGTNQNYLTNPSNYFQTQMIPQQQQQSYMTKCRKCFGNISYPHPIDPSMDYFQTTNTKIKRV</sequence>
<keyword evidence="2" id="KW-1185">Reference proteome</keyword>
<dbReference type="InParanoid" id="A0A0V0QC91"/>
<dbReference type="AlphaFoldDB" id="A0A0V0QC91"/>
<dbReference type="EMBL" id="LDAU01000204">
    <property type="protein sequence ID" value="KRW99777.1"/>
    <property type="molecule type" value="Genomic_DNA"/>
</dbReference>
<name>A0A0V0QC91_PSEPJ</name>
<organism evidence="1 2">
    <name type="scientific">Pseudocohnilembus persalinus</name>
    <name type="common">Ciliate</name>
    <dbReference type="NCBI Taxonomy" id="266149"/>
    <lineage>
        <taxon>Eukaryota</taxon>
        <taxon>Sar</taxon>
        <taxon>Alveolata</taxon>
        <taxon>Ciliophora</taxon>
        <taxon>Intramacronucleata</taxon>
        <taxon>Oligohymenophorea</taxon>
        <taxon>Scuticociliatia</taxon>
        <taxon>Philasterida</taxon>
        <taxon>Pseudocohnilembidae</taxon>
        <taxon>Pseudocohnilembus</taxon>
    </lineage>
</organism>
<reference evidence="1 2" key="1">
    <citation type="journal article" date="2015" name="Sci. Rep.">
        <title>Genome of the facultative scuticociliatosis pathogen Pseudocohnilembus persalinus provides insight into its virulence through horizontal gene transfer.</title>
        <authorList>
            <person name="Xiong J."/>
            <person name="Wang G."/>
            <person name="Cheng J."/>
            <person name="Tian M."/>
            <person name="Pan X."/>
            <person name="Warren A."/>
            <person name="Jiang C."/>
            <person name="Yuan D."/>
            <person name="Miao W."/>
        </authorList>
    </citation>
    <scope>NUCLEOTIDE SEQUENCE [LARGE SCALE GENOMIC DNA]</scope>
    <source>
        <strain evidence="1">36N120E</strain>
    </source>
</reference>
<accession>A0A0V0QC91</accession>
<protein>
    <submittedName>
        <fullName evidence="1">Uncharacterized protein</fullName>
    </submittedName>
</protein>
<dbReference type="Proteomes" id="UP000054937">
    <property type="component" value="Unassembled WGS sequence"/>
</dbReference>
<evidence type="ECO:0000313" key="1">
    <source>
        <dbReference type="EMBL" id="KRW99777.1"/>
    </source>
</evidence>
<comment type="caution">
    <text evidence="1">The sequence shown here is derived from an EMBL/GenBank/DDBJ whole genome shotgun (WGS) entry which is preliminary data.</text>
</comment>
<evidence type="ECO:0000313" key="2">
    <source>
        <dbReference type="Proteomes" id="UP000054937"/>
    </source>
</evidence>
<gene>
    <name evidence="1" type="ORF">PPERSA_07854</name>
</gene>
<proteinExistence type="predicted"/>